<dbReference type="Proteomes" id="UP001148629">
    <property type="component" value="Unassembled WGS sequence"/>
</dbReference>
<comment type="caution">
    <text evidence="1">The sequence shown here is derived from an EMBL/GenBank/DDBJ whole genome shotgun (WGS) entry which is preliminary data.</text>
</comment>
<name>A0ACC1SIT6_9HYPO</name>
<proteinExistence type="predicted"/>
<keyword evidence="2" id="KW-1185">Reference proteome</keyword>
<accession>A0ACC1SIT6</accession>
<evidence type="ECO:0000313" key="2">
    <source>
        <dbReference type="Proteomes" id="UP001148629"/>
    </source>
</evidence>
<evidence type="ECO:0000313" key="1">
    <source>
        <dbReference type="EMBL" id="KAJ3540626.1"/>
    </source>
</evidence>
<gene>
    <name evidence="1" type="ORF">NM208_g4975</name>
</gene>
<dbReference type="EMBL" id="JANRMS010000397">
    <property type="protein sequence ID" value="KAJ3540626.1"/>
    <property type="molecule type" value="Genomic_DNA"/>
</dbReference>
<sequence>MFFASRAEEQKQKMSDLLTGTALVTGAGAGIGRATSIAFVQHGIRKLALLDVDDAGLDRTAYSISQLQLGEVQILKVNVDVGNDKSLVQAIQKVVDELGRIDIAVNNAGIGGPIVNSTDLSVEDYRKVIDINMVGLWVSQREEIKHMLKQDPVLTRPGGVNRGVIVNMSSIFGLIGPSASTPASAYSTSKHGVVAITKNDANSFAKDGIRINAICPGYVDTRNLAAVVTESDVMREELRKVPMGRLGSVSEIAENFALIIMVPKSLTDITASIERVRTSRWLRPKVLHYAFASCGLICGTLFFIAFLASDFLVPLSPSWSAERTAEHYRKHQAGIHAGSALMMFSGTFFLPYTIAISDQMRRIPNIPWVLPQIQIASGIAGTFGFFMPGMHLAVAALRVDRSPELIELANDTFWMYAILPFQTFILQSWAWSYAIIIDNRPNPMYPKILAVINLVVPAMFMFSVAVHATLRGPFAWNGALGFWLPLITFGLQFIADAYFLFRAIHRDHLEVEHIGAYEAEPTERLEKMAPGASELVIAEWTIISLTTAVIAARIYLRLGIQKRRLLGSDLWMTAAWAMGIVVAAFCITFIRMGVMEQGIDPSLKAYDGSKEEKQYIRKLLWISTLPFLTSFYICKSALLCVYLQVIPAFMTSRRMFLWATIGFVGVSYLITIILFFTTCTPISRFWTLDPNRQCLLSSWMIFVRTSWALNFAGDVFIFALPWLIVPDLMVKGWLRVGIYFTFLLGLINMVISIVRFVKLYGGNEGEISLVTIHFWNSLDLYIGLVIACLPSLRPYFNLATESRAFNYVKGKTTSRLSGHTATASTQSSEAMSLIIRNDHTDTYAMHPIVHRWARERPKMRLAEQALWAEVTGRVLAASVLLPPLGTAAADEKYHISLLSHVMHVQDCRRSTAEAISNARSSTNQVFSWIISLVPDLAPDADKVRMYAKFSLIYAKCGYWKEAEELLKEVTGFLCRYLGPQHKRSRQALLFLSTVYWHLGRPSDAAMIQSSVLQACGQYTVARDLQEEVLRELLLRLPHDSADVLEAKNNLGLTILKFWKRHHFEQAVRLHSEAAEGMAKVHGPDHEQTLAAKEHLCRAAVLLGGDHLESVEDLMTEVLETRRAKLGKEHPYTLLAMVNMAIVLTAMGQYKKAEDLVLEGLPVAGRTLGRDHIGTLFGRQTHAAILLERREYAAAEEILLQVAESQKHMASHRGDYHPDRLGALIELARCSFALSKIDRAAAICDEAIYGLDSISMEEHPLAISLRVSRSRMLELTQSSLIDHRPEQHSHAIFPFIFFQPRNDTTDF</sequence>
<organism evidence="1 2">
    <name type="scientific">Fusarium decemcellulare</name>
    <dbReference type="NCBI Taxonomy" id="57161"/>
    <lineage>
        <taxon>Eukaryota</taxon>
        <taxon>Fungi</taxon>
        <taxon>Dikarya</taxon>
        <taxon>Ascomycota</taxon>
        <taxon>Pezizomycotina</taxon>
        <taxon>Sordariomycetes</taxon>
        <taxon>Hypocreomycetidae</taxon>
        <taxon>Hypocreales</taxon>
        <taxon>Nectriaceae</taxon>
        <taxon>Fusarium</taxon>
        <taxon>Fusarium decemcellulare species complex</taxon>
    </lineage>
</organism>
<protein>
    <submittedName>
        <fullName evidence="1">Uncharacterized protein</fullName>
    </submittedName>
</protein>
<reference evidence="1" key="1">
    <citation type="submission" date="2022-08" db="EMBL/GenBank/DDBJ databases">
        <title>Genome Sequence of Fusarium decemcellulare.</title>
        <authorList>
            <person name="Buettner E."/>
        </authorList>
    </citation>
    <scope>NUCLEOTIDE SEQUENCE</scope>
    <source>
        <strain evidence="1">Babe19</strain>
    </source>
</reference>